<dbReference type="Pfam" id="PF14815">
    <property type="entry name" value="NUDIX_4"/>
    <property type="match status" value="1"/>
</dbReference>
<evidence type="ECO:0000256" key="15">
    <source>
        <dbReference type="SAM" id="MobiDB-lite"/>
    </source>
</evidence>
<evidence type="ECO:0000256" key="9">
    <source>
        <dbReference type="ARBA" id="ARBA00022801"/>
    </source>
</evidence>
<dbReference type="Pfam" id="PF00730">
    <property type="entry name" value="HhH-GPD"/>
    <property type="match status" value="1"/>
</dbReference>
<evidence type="ECO:0000256" key="3">
    <source>
        <dbReference type="ARBA" id="ARBA00008343"/>
    </source>
</evidence>
<dbReference type="InterPro" id="IPR015797">
    <property type="entry name" value="NUDIX_hydrolase-like_dom_sf"/>
</dbReference>
<dbReference type="Gene3D" id="3.90.79.10">
    <property type="entry name" value="Nucleoside Triphosphate Pyrophosphohydrolase"/>
    <property type="match status" value="1"/>
</dbReference>
<dbReference type="CDD" id="cd03431">
    <property type="entry name" value="NUDIX_DNA_Glycosylase_C-MutY"/>
    <property type="match status" value="1"/>
</dbReference>
<dbReference type="SMART" id="SM00478">
    <property type="entry name" value="ENDO3c"/>
    <property type="match status" value="1"/>
</dbReference>
<dbReference type="InterPro" id="IPR000445">
    <property type="entry name" value="HhH_motif"/>
</dbReference>
<dbReference type="Gene3D" id="1.10.340.30">
    <property type="entry name" value="Hypothetical protein, domain 2"/>
    <property type="match status" value="1"/>
</dbReference>
<evidence type="ECO:0000256" key="13">
    <source>
        <dbReference type="ARBA" id="ARBA00023295"/>
    </source>
</evidence>
<evidence type="ECO:0000313" key="17">
    <source>
        <dbReference type="EMBL" id="MDC7790039.1"/>
    </source>
</evidence>
<evidence type="ECO:0000256" key="14">
    <source>
        <dbReference type="RuleBase" id="RU365096"/>
    </source>
</evidence>
<comment type="function">
    <text evidence="2">Adenine glycosylase active on G-A mispairs. MutY also corrects error-prone DNA synthesis past GO lesions which are due to the oxidatively damaged form of guanine: 7,8-dihydro-8-oxoguanine (8-oxo-dGTP).</text>
</comment>
<evidence type="ECO:0000256" key="12">
    <source>
        <dbReference type="ARBA" id="ARBA00023204"/>
    </source>
</evidence>
<dbReference type="PROSITE" id="PS00764">
    <property type="entry name" value="ENDONUCLEASE_III_1"/>
    <property type="match status" value="1"/>
</dbReference>
<name>A0ABT5JLI3_RHOTP</name>
<dbReference type="InterPro" id="IPR005760">
    <property type="entry name" value="A/G_AdeGlyc_MutY"/>
</dbReference>
<keyword evidence="13 14" id="KW-0326">Glycosidase</keyword>
<proteinExistence type="inferred from homology"/>
<keyword evidence="18" id="KW-1185">Reference proteome</keyword>
<evidence type="ECO:0000256" key="4">
    <source>
        <dbReference type="ARBA" id="ARBA00012045"/>
    </source>
</evidence>
<evidence type="ECO:0000256" key="1">
    <source>
        <dbReference type="ARBA" id="ARBA00000843"/>
    </source>
</evidence>
<feature type="region of interest" description="Disordered" evidence="15">
    <location>
        <begin position="378"/>
        <end position="401"/>
    </location>
</feature>
<feature type="region of interest" description="Disordered" evidence="15">
    <location>
        <begin position="1"/>
        <end position="22"/>
    </location>
</feature>
<keyword evidence="7" id="KW-0479">Metal-binding</keyword>
<dbReference type="InterPro" id="IPR044298">
    <property type="entry name" value="MIG/MutY"/>
</dbReference>
<evidence type="ECO:0000313" key="18">
    <source>
        <dbReference type="Proteomes" id="UP001165652"/>
    </source>
</evidence>
<evidence type="ECO:0000256" key="2">
    <source>
        <dbReference type="ARBA" id="ARBA00002933"/>
    </source>
</evidence>
<dbReference type="InterPro" id="IPR011257">
    <property type="entry name" value="DNA_glycosylase"/>
</dbReference>
<evidence type="ECO:0000259" key="16">
    <source>
        <dbReference type="SMART" id="SM00478"/>
    </source>
</evidence>
<dbReference type="Pfam" id="PF00633">
    <property type="entry name" value="HHH"/>
    <property type="match status" value="1"/>
</dbReference>
<reference evidence="17" key="1">
    <citation type="journal article" date="2023" name="Microbiol Resour">
        <title>Genome Sequences of Rhodoplanes serenus and Two Thermotolerant Strains, Rhodoplanes tepidamans and 'Rhodoplanes cryptolactis,' Further Refine the Genus.</title>
        <authorList>
            <person name="Rayyan A.A."/>
            <person name="Kyndt J.A."/>
        </authorList>
    </citation>
    <scope>NUCLEOTIDE SEQUENCE</scope>
    <source>
        <strain evidence="17">DSM 9987</strain>
    </source>
</reference>
<evidence type="ECO:0000256" key="11">
    <source>
        <dbReference type="ARBA" id="ARBA00023014"/>
    </source>
</evidence>
<comment type="cofactor">
    <cofactor evidence="14">
        <name>[4Fe-4S] cluster</name>
        <dbReference type="ChEBI" id="CHEBI:49883"/>
    </cofactor>
    <text evidence="14">Binds 1 [4Fe-4S] cluster.</text>
</comment>
<protein>
    <recommendedName>
        <fullName evidence="5 14">Adenine DNA glycosylase</fullName>
        <ecNumber evidence="4 14">3.2.2.31</ecNumber>
    </recommendedName>
</protein>
<dbReference type="Gene3D" id="1.10.1670.10">
    <property type="entry name" value="Helix-hairpin-Helix base-excision DNA repair enzymes (C-terminal)"/>
    <property type="match status" value="1"/>
</dbReference>
<evidence type="ECO:0000256" key="5">
    <source>
        <dbReference type="ARBA" id="ARBA00022023"/>
    </source>
</evidence>
<accession>A0ABT5JLI3</accession>
<comment type="similarity">
    <text evidence="3 14">Belongs to the Nth/MutY family.</text>
</comment>
<keyword evidence="11" id="KW-0411">Iron-sulfur</keyword>
<dbReference type="InterPro" id="IPR023170">
    <property type="entry name" value="HhH_base_excis_C"/>
</dbReference>
<reference evidence="17" key="2">
    <citation type="submission" date="2023-02" db="EMBL/GenBank/DDBJ databases">
        <authorList>
            <person name="Rayyan A."/>
            <person name="Meyer T."/>
            <person name="Kyndt J.A."/>
        </authorList>
    </citation>
    <scope>NUCLEOTIDE SEQUENCE</scope>
    <source>
        <strain evidence="17">DSM 9987</strain>
    </source>
</reference>
<dbReference type="RefSeq" id="WP_272780858.1">
    <property type="nucleotide sequence ID" value="NZ_JAQQLI010000113.1"/>
</dbReference>
<dbReference type="InterPro" id="IPR029119">
    <property type="entry name" value="MutY_C"/>
</dbReference>
<organism evidence="17 18">
    <name type="scientific">Rhodoplanes tepidamans</name>
    <name type="common">Rhodoplanes cryptolactis</name>
    <dbReference type="NCBI Taxonomy" id="200616"/>
    <lineage>
        <taxon>Bacteria</taxon>
        <taxon>Pseudomonadati</taxon>
        <taxon>Pseudomonadota</taxon>
        <taxon>Alphaproteobacteria</taxon>
        <taxon>Hyphomicrobiales</taxon>
        <taxon>Nitrobacteraceae</taxon>
        <taxon>Rhodoplanes</taxon>
    </lineage>
</organism>
<dbReference type="NCBIfam" id="TIGR01084">
    <property type="entry name" value="mutY"/>
    <property type="match status" value="1"/>
</dbReference>
<dbReference type="EC" id="3.2.2.31" evidence="4 14"/>
<keyword evidence="8 14" id="KW-0227">DNA damage</keyword>
<keyword evidence="9" id="KW-0378">Hydrolase</keyword>
<keyword evidence="10 14" id="KW-0408">Iron</keyword>
<gene>
    <name evidence="17" type="primary">mutY</name>
    <name evidence="17" type="ORF">PQJ73_30535</name>
</gene>
<feature type="domain" description="HhH-GPD" evidence="16">
    <location>
        <begin position="70"/>
        <end position="219"/>
    </location>
</feature>
<dbReference type="PANTHER" id="PTHR42944:SF1">
    <property type="entry name" value="ADENINE DNA GLYCOSYLASE"/>
    <property type="match status" value="1"/>
</dbReference>
<dbReference type="CDD" id="cd00056">
    <property type="entry name" value="ENDO3c"/>
    <property type="match status" value="1"/>
</dbReference>
<dbReference type="PROSITE" id="PS01155">
    <property type="entry name" value="ENDONUCLEASE_III_2"/>
    <property type="match status" value="1"/>
</dbReference>
<dbReference type="InterPro" id="IPR003265">
    <property type="entry name" value="HhH-GPD_domain"/>
</dbReference>
<dbReference type="Proteomes" id="UP001165652">
    <property type="component" value="Unassembled WGS sequence"/>
</dbReference>
<dbReference type="InterPro" id="IPR004036">
    <property type="entry name" value="Endonuclease-III-like_CS2"/>
</dbReference>
<comment type="catalytic activity">
    <reaction evidence="1 14">
        <text>Hydrolyzes free adenine bases from 7,8-dihydro-8-oxoguanine:adenine mismatched double-stranded DNA, leaving an apurinic site.</text>
        <dbReference type="EC" id="3.2.2.31"/>
    </reaction>
</comment>
<comment type="caution">
    <text evidence="17">The sequence shown here is derived from an EMBL/GenBank/DDBJ whole genome shotgun (WGS) entry which is preliminary data.</text>
</comment>
<evidence type="ECO:0000256" key="6">
    <source>
        <dbReference type="ARBA" id="ARBA00022485"/>
    </source>
</evidence>
<dbReference type="SUPFAM" id="SSF48150">
    <property type="entry name" value="DNA-glycosylase"/>
    <property type="match status" value="1"/>
</dbReference>
<dbReference type="SUPFAM" id="SSF55811">
    <property type="entry name" value="Nudix"/>
    <property type="match status" value="1"/>
</dbReference>
<dbReference type="EMBL" id="JAQQLI010000113">
    <property type="protein sequence ID" value="MDC7790039.1"/>
    <property type="molecule type" value="Genomic_DNA"/>
</dbReference>
<evidence type="ECO:0000256" key="10">
    <source>
        <dbReference type="ARBA" id="ARBA00023004"/>
    </source>
</evidence>
<dbReference type="InterPro" id="IPR004035">
    <property type="entry name" value="Endouclease-III_FeS-bd_BS"/>
</dbReference>
<keyword evidence="12" id="KW-0234">DNA repair</keyword>
<evidence type="ECO:0000256" key="8">
    <source>
        <dbReference type="ARBA" id="ARBA00022763"/>
    </source>
</evidence>
<dbReference type="PANTHER" id="PTHR42944">
    <property type="entry name" value="ADENINE DNA GLYCOSYLASE"/>
    <property type="match status" value="1"/>
</dbReference>
<evidence type="ECO:0000256" key="7">
    <source>
        <dbReference type="ARBA" id="ARBA00022723"/>
    </source>
</evidence>
<sequence>MTVAVPPAGRKPRLPRTPSAARLAPARRPDAAALTAALLGWYDRHRRVLPWRAPAGVRADPYAVWLSEIMLQQTTVKAVVPYFRTFTAAFPTVRDLAAAELDSVLRLWAGLGYYARARNLHACARAVAERHGGVFPGTVDALRALPGIGDYTANAIAAIAFDVPVVPIDGNVERVLTRLHALEEELPGGKPRLRALADALEPAGRAGDFAQALMDLGATICTPKSPACVLCPWSEPCAARRRGDPEGFPRKAPKKEGTLRRGAAFVAVRGDGAVLVRSRPEKGLLGGMTEVPTTAWSADFSPQNALDHAPGLDAVAPGWRRLPGVVTHVFTHFPLELFVFVAAVPAGVDAPAGTRWVAQGDIAGEAFPNVMRKVLAHAGIDPKPAPPDPSPRISKPKRSPR</sequence>
<keyword evidence="6" id="KW-0004">4Fe-4S</keyword>